<dbReference type="PANTHER" id="PTHR15503">
    <property type="entry name" value="LDOC1 RELATED"/>
    <property type="match status" value="1"/>
</dbReference>
<dbReference type="PANTHER" id="PTHR15503:SF45">
    <property type="entry name" value="RNA-DIRECTED DNA POLYMERASE HOMOLOG"/>
    <property type="match status" value="1"/>
</dbReference>
<comment type="caution">
    <text evidence="4">The sequence shown here is derived from an EMBL/GenBank/DDBJ whole genome shotgun (WGS) entry which is preliminary data.</text>
</comment>
<dbReference type="SUPFAM" id="SSF57756">
    <property type="entry name" value="Retrovirus zinc finger-like domains"/>
    <property type="match status" value="1"/>
</dbReference>
<dbReference type="InterPro" id="IPR032567">
    <property type="entry name" value="RTL1-rel"/>
</dbReference>
<reference evidence="4" key="2">
    <citation type="submission" date="2022-01" db="EMBL/GenBank/DDBJ databases">
        <authorList>
            <person name="Yamashiro T."/>
            <person name="Shiraishi A."/>
            <person name="Satake H."/>
            <person name="Nakayama K."/>
        </authorList>
    </citation>
    <scope>NUCLEOTIDE SEQUENCE</scope>
</reference>
<feature type="domain" description="CCHC-type" evidence="3">
    <location>
        <begin position="80"/>
        <end position="95"/>
    </location>
</feature>
<dbReference type="Pfam" id="PF00098">
    <property type="entry name" value="zf-CCHC"/>
    <property type="match status" value="1"/>
</dbReference>
<organism evidence="4 5">
    <name type="scientific">Tanacetum coccineum</name>
    <dbReference type="NCBI Taxonomy" id="301880"/>
    <lineage>
        <taxon>Eukaryota</taxon>
        <taxon>Viridiplantae</taxon>
        <taxon>Streptophyta</taxon>
        <taxon>Embryophyta</taxon>
        <taxon>Tracheophyta</taxon>
        <taxon>Spermatophyta</taxon>
        <taxon>Magnoliopsida</taxon>
        <taxon>eudicotyledons</taxon>
        <taxon>Gunneridae</taxon>
        <taxon>Pentapetalae</taxon>
        <taxon>asterids</taxon>
        <taxon>campanulids</taxon>
        <taxon>Asterales</taxon>
        <taxon>Asteraceae</taxon>
        <taxon>Asteroideae</taxon>
        <taxon>Anthemideae</taxon>
        <taxon>Anthemidinae</taxon>
        <taxon>Tanacetum</taxon>
    </lineage>
</organism>
<keyword evidence="4" id="KW-0695">RNA-directed DNA polymerase</keyword>
<dbReference type="CDD" id="cd00303">
    <property type="entry name" value="retropepsin_like"/>
    <property type="match status" value="1"/>
</dbReference>
<keyword evidence="5" id="KW-1185">Reference proteome</keyword>
<dbReference type="Proteomes" id="UP001151760">
    <property type="component" value="Unassembled WGS sequence"/>
</dbReference>
<dbReference type="EMBL" id="BQNB010012226">
    <property type="protein sequence ID" value="GJT00842.1"/>
    <property type="molecule type" value="Genomic_DNA"/>
</dbReference>
<dbReference type="GO" id="GO:0003964">
    <property type="term" value="F:RNA-directed DNA polymerase activity"/>
    <property type="evidence" value="ECO:0007669"/>
    <property type="project" value="UniProtKB-KW"/>
</dbReference>
<sequence>MDQKLKGYAIKNAKNKRRFDSSSKDNRGQQQQPFIRQNVSGQNVARAYTVGNNVERKGYVGVLPYCSKYRMHHEGPCMAKCGNCKRVGHLTRECRTAIAATPQRASVGNQTGNTCYECGRPGHYRNESPKLRNQNRENKTENNIGNNEAKARAYAIRGGGATLIPTSSRVRSFSIANMLPHTSYAVELADGRISETNVILRGCMLGLLDHPFDIDLMLVELGSFDVIIGVDWLEKHYTVIVCDERISRIPYGDEVLIIEGDGCKGGSKSKLSIISCTKTHKYI</sequence>
<evidence type="ECO:0000313" key="4">
    <source>
        <dbReference type="EMBL" id="GJT00842.1"/>
    </source>
</evidence>
<dbReference type="SMART" id="SM00343">
    <property type="entry name" value="ZnF_C2HC"/>
    <property type="match status" value="2"/>
</dbReference>
<dbReference type="InterPro" id="IPR001878">
    <property type="entry name" value="Znf_CCHC"/>
</dbReference>
<accession>A0ABQ5AGI2</accession>
<keyword evidence="4" id="KW-0808">Transferase</keyword>
<keyword evidence="4" id="KW-0548">Nucleotidyltransferase</keyword>
<feature type="compositionally biased region" description="Basic and acidic residues" evidence="2">
    <location>
        <begin position="18"/>
        <end position="27"/>
    </location>
</feature>
<name>A0ABQ5AGI2_9ASTR</name>
<feature type="region of interest" description="Disordered" evidence="2">
    <location>
        <begin position="9"/>
        <end position="33"/>
    </location>
</feature>
<keyword evidence="1" id="KW-0479">Metal-binding</keyword>
<dbReference type="Pfam" id="PF08284">
    <property type="entry name" value="RVP_2"/>
    <property type="match status" value="1"/>
</dbReference>
<evidence type="ECO:0000256" key="1">
    <source>
        <dbReference type="PROSITE-ProRule" id="PRU00047"/>
    </source>
</evidence>
<protein>
    <submittedName>
        <fullName evidence="4">Reverse transcriptase domain-containing protein</fullName>
    </submittedName>
</protein>
<feature type="domain" description="CCHC-type" evidence="3">
    <location>
        <begin position="115"/>
        <end position="130"/>
    </location>
</feature>
<reference evidence="4" key="1">
    <citation type="journal article" date="2022" name="Int. J. Mol. Sci.">
        <title>Draft Genome of Tanacetum Coccineum: Genomic Comparison of Closely Related Tanacetum-Family Plants.</title>
        <authorList>
            <person name="Yamashiro T."/>
            <person name="Shiraishi A."/>
            <person name="Nakayama K."/>
            <person name="Satake H."/>
        </authorList>
    </citation>
    <scope>NUCLEOTIDE SEQUENCE</scope>
</reference>
<dbReference type="PROSITE" id="PS50158">
    <property type="entry name" value="ZF_CCHC"/>
    <property type="match status" value="2"/>
</dbReference>
<gene>
    <name evidence="4" type="ORF">Tco_0822011</name>
</gene>
<keyword evidence="1" id="KW-0863">Zinc-finger</keyword>
<dbReference type="InterPro" id="IPR036875">
    <property type="entry name" value="Znf_CCHC_sf"/>
</dbReference>
<dbReference type="Gene3D" id="4.10.60.10">
    <property type="entry name" value="Zinc finger, CCHC-type"/>
    <property type="match status" value="1"/>
</dbReference>
<evidence type="ECO:0000259" key="3">
    <source>
        <dbReference type="PROSITE" id="PS50158"/>
    </source>
</evidence>
<dbReference type="Gene3D" id="2.40.70.10">
    <property type="entry name" value="Acid Proteases"/>
    <property type="match status" value="1"/>
</dbReference>
<evidence type="ECO:0000256" key="2">
    <source>
        <dbReference type="SAM" id="MobiDB-lite"/>
    </source>
</evidence>
<dbReference type="InterPro" id="IPR021109">
    <property type="entry name" value="Peptidase_aspartic_dom_sf"/>
</dbReference>
<keyword evidence="1" id="KW-0862">Zinc</keyword>
<evidence type="ECO:0000313" key="5">
    <source>
        <dbReference type="Proteomes" id="UP001151760"/>
    </source>
</evidence>
<proteinExistence type="predicted"/>